<feature type="compositionally biased region" description="Polar residues" evidence="1">
    <location>
        <begin position="265"/>
        <end position="281"/>
    </location>
</feature>
<feature type="region of interest" description="Disordered" evidence="1">
    <location>
        <begin position="448"/>
        <end position="790"/>
    </location>
</feature>
<reference evidence="2 3" key="1">
    <citation type="journal article" date="2018" name="Mol. Biol. Evol.">
        <title>Broad Genomic Sampling Reveals a Smut Pathogenic Ancestry of the Fungal Clade Ustilaginomycotina.</title>
        <authorList>
            <person name="Kijpornyongpan T."/>
            <person name="Mondo S.J."/>
            <person name="Barry K."/>
            <person name="Sandor L."/>
            <person name="Lee J."/>
            <person name="Lipzen A."/>
            <person name="Pangilinan J."/>
            <person name="LaButti K."/>
            <person name="Hainaut M."/>
            <person name="Henrissat B."/>
            <person name="Grigoriev I.V."/>
            <person name="Spatafora J.W."/>
            <person name="Aime M.C."/>
        </authorList>
    </citation>
    <scope>NUCLEOTIDE SEQUENCE [LARGE SCALE GENOMIC DNA]</scope>
    <source>
        <strain evidence="2 3">MCA 4718</strain>
    </source>
</reference>
<feature type="compositionally biased region" description="Polar residues" evidence="1">
    <location>
        <begin position="44"/>
        <end position="72"/>
    </location>
</feature>
<dbReference type="RefSeq" id="XP_025346290.1">
    <property type="nucleotide sequence ID" value="XM_025495291.1"/>
</dbReference>
<feature type="compositionally biased region" description="Acidic residues" evidence="1">
    <location>
        <begin position="526"/>
        <end position="537"/>
    </location>
</feature>
<organism evidence="2 3">
    <name type="scientific">Pseudomicrostroma glucosiphilum</name>
    <dbReference type="NCBI Taxonomy" id="1684307"/>
    <lineage>
        <taxon>Eukaryota</taxon>
        <taxon>Fungi</taxon>
        <taxon>Dikarya</taxon>
        <taxon>Basidiomycota</taxon>
        <taxon>Ustilaginomycotina</taxon>
        <taxon>Exobasidiomycetes</taxon>
        <taxon>Microstromatales</taxon>
        <taxon>Microstromatales incertae sedis</taxon>
        <taxon>Pseudomicrostroma</taxon>
    </lineage>
</organism>
<feature type="region of interest" description="Disordered" evidence="1">
    <location>
        <begin position="1"/>
        <end position="432"/>
    </location>
</feature>
<feature type="compositionally biased region" description="Gly residues" evidence="1">
    <location>
        <begin position="755"/>
        <end position="769"/>
    </location>
</feature>
<accession>A0A316U1Q8</accession>
<dbReference type="EMBL" id="KZ819332">
    <property type="protein sequence ID" value="PWN19130.1"/>
    <property type="molecule type" value="Genomic_DNA"/>
</dbReference>
<feature type="compositionally biased region" description="Gly residues" evidence="1">
    <location>
        <begin position="669"/>
        <end position="685"/>
    </location>
</feature>
<feature type="compositionally biased region" description="Low complexity" evidence="1">
    <location>
        <begin position="409"/>
        <end position="418"/>
    </location>
</feature>
<feature type="compositionally biased region" description="Low complexity" evidence="1">
    <location>
        <begin position="462"/>
        <end position="481"/>
    </location>
</feature>
<evidence type="ECO:0000313" key="3">
    <source>
        <dbReference type="Proteomes" id="UP000245942"/>
    </source>
</evidence>
<feature type="compositionally biased region" description="Basic residues" evidence="1">
    <location>
        <begin position="770"/>
        <end position="790"/>
    </location>
</feature>
<dbReference type="AlphaFoldDB" id="A0A316U1Q8"/>
<feature type="compositionally biased region" description="Polar residues" evidence="1">
    <location>
        <begin position="298"/>
        <end position="307"/>
    </location>
</feature>
<dbReference type="Proteomes" id="UP000245942">
    <property type="component" value="Unassembled WGS sequence"/>
</dbReference>
<feature type="compositionally biased region" description="Low complexity" evidence="1">
    <location>
        <begin position="141"/>
        <end position="156"/>
    </location>
</feature>
<feature type="compositionally biased region" description="Low complexity" evidence="1">
    <location>
        <begin position="353"/>
        <end position="364"/>
    </location>
</feature>
<feature type="compositionally biased region" description="Low complexity" evidence="1">
    <location>
        <begin position="96"/>
        <end position="106"/>
    </location>
</feature>
<feature type="compositionally biased region" description="Polar residues" evidence="1">
    <location>
        <begin position="491"/>
        <end position="502"/>
    </location>
</feature>
<name>A0A316U1Q8_9BASI</name>
<evidence type="ECO:0000256" key="1">
    <source>
        <dbReference type="SAM" id="MobiDB-lite"/>
    </source>
</evidence>
<sequence>MAIGKGSAASIYATVEDSKPALEGFPSSTDPISRGDCGLGLQLDASSDSASTPTNVSTPIAVPRNTSSTRGEGTSYIDAQPSGHSRPLLERLDMDSASNSSASPYPSGSPPMTPARKRLMELDPDAGGRSPGSRSVHVALTSPSTARTPLAATAPLPETPLKHGHDESTTATPTRSSIVERRRAPAMPPLSPPLQEGSPDRAPRGLGLGLTPTKQSTSAYFGGAPSPAISRGEARGPGTPSSRTKLLEFDMSSTTDEDDSLSLTAQDIEQSAGPSASSSILTPEIDPSSPSKAGGRNASATQISQKIGMTADRANAAKKGDSTTARGSGASRWADPEPQSPTLQHGEADQGGSAASLLSRMSLAPDAKSLPGEAAAAAPSNLFTAKQSKKKANGKIAATATGQKPPNAPAASSALAPPTVADPLSPGSTGVATPVLQTVDAFGGQSTKGLTSQVAAGRSVDDSPAAAVTSDSASASSSASAEPLTEGGTLSPISTAGGSVDSSDPFVGESSACQPASSPMPHFDWADEEDDDDELPDLDGWGVTLAQSTSSPALPETEAVPTGVSAMTSSASAPMLPADKSGASTHAQGPKQKKPAGWGKRGELRSDAPSPASDLQSRLGGIKIAGIAASSGDNAPPTGPRGAGAPPRRELLPGSGPSPGGHHASEAAGGKGPRGRGASGPGGGAWLHDMVQGPPPARRTERPKPQLSEGGAFARLAKGIVGVKGSGPAPNEKTPVSTPVSPPRNAPTGPAAGSGAKGANGGGVVGGKGGKGKGHSSPRKPSHTKSPAKA</sequence>
<dbReference type="GeneID" id="37017025"/>
<proteinExistence type="predicted"/>
<evidence type="ECO:0000313" key="2">
    <source>
        <dbReference type="EMBL" id="PWN19130.1"/>
    </source>
</evidence>
<gene>
    <name evidence="2" type="ORF">BCV69DRAFT_45165</name>
</gene>
<keyword evidence="3" id="KW-1185">Reference proteome</keyword>
<protein>
    <submittedName>
        <fullName evidence="2">Uncharacterized protein</fullName>
    </submittedName>
</protein>